<gene>
    <name evidence="1" type="ORF">SAMN06264365_112210</name>
</gene>
<dbReference type="EMBL" id="FZNR01000012">
    <property type="protein sequence ID" value="SNS26133.1"/>
    <property type="molecule type" value="Genomic_DNA"/>
</dbReference>
<name>A0A239D3H0_9ACTN</name>
<evidence type="ECO:0000313" key="1">
    <source>
        <dbReference type="EMBL" id="SNS26133.1"/>
    </source>
</evidence>
<proteinExistence type="predicted"/>
<evidence type="ECO:0000313" key="2">
    <source>
        <dbReference type="Proteomes" id="UP000198415"/>
    </source>
</evidence>
<dbReference type="AlphaFoldDB" id="A0A239D3H0"/>
<dbReference type="Proteomes" id="UP000198415">
    <property type="component" value="Unassembled WGS sequence"/>
</dbReference>
<protein>
    <submittedName>
        <fullName evidence="1">Uncharacterized protein</fullName>
    </submittedName>
</protein>
<reference evidence="1 2" key="1">
    <citation type="submission" date="2017-06" db="EMBL/GenBank/DDBJ databases">
        <authorList>
            <person name="Kim H.J."/>
            <person name="Triplett B.A."/>
        </authorList>
    </citation>
    <scope>NUCLEOTIDE SEQUENCE [LARGE SCALE GENOMIC DNA]</scope>
    <source>
        <strain evidence="1 2">DSM 43151</strain>
    </source>
</reference>
<accession>A0A239D3H0</accession>
<sequence length="62" mass="6577">MKSVPSAARSPSLHGALLAAKTAGHDHVNIDGILVETDRCRTPGVDLWWSGKHEITAATSRS</sequence>
<dbReference type="RefSeq" id="WP_203833228.1">
    <property type="nucleotide sequence ID" value="NZ_BOMU01000063.1"/>
</dbReference>
<organism evidence="1 2">
    <name type="scientific">Actinoplanes regularis</name>
    <dbReference type="NCBI Taxonomy" id="52697"/>
    <lineage>
        <taxon>Bacteria</taxon>
        <taxon>Bacillati</taxon>
        <taxon>Actinomycetota</taxon>
        <taxon>Actinomycetes</taxon>
        <taxon>Micromonosporales</taxon>
        <taxon>Micromonosporaceae</taxon>
        <taxon>Actinoplanes</taxon>
    </lineage>
</organism>
<keyword evidence="2" id="KW-1185">Reference proteome</keyword>